<name>A0ABT4QE25_9BACL</name>
<feature type="transmembrane region" description="Helical" evidence="6">
    <location>
        <begin position="157"/>
        <end position="176"/>
    </location>
</feature>
<accession>A0ABT4QE25</accession>
<evidence type="ECO:0000256" key="2">
    <source>
        <dbReference type="ARBA" id="ARBA00022475"/>
    </source>
</evidence>
<comment type="subcellular location">
    <subcellularLocation>
        <location evidence="1">Cell membrane</location>
        <topology evidence="1">Multi-pass membrane protein</topology>
    </subcellularLocation>
</comment>
<gene>
    <name evidence="7" type="ORF">O9H85_22290</name>
</gene>
<comment type="caution">
    <text evidence="7">The sequence shown here is derived from an EMBL/GenBank/DDBJ whole genome shotgun (WGS) entry which is preliminary data.</text>
</comment>
<dbReference type="PANTHER" id="PTHR30482:SF20">
    <property type="entry name" value="HIGH-AFFINITY BRANCHED-CHAIN AMINO ACID TRANSPORT SYSTEM PERMEASE PROTEIN LIVM"/>
    <property type="match status" value="1"/>
</dbReference>
<dbReference type="InterPro" id="IPR043428">
    <property type="entry name" value="LivM-like"/>
</dbReference>
<evidence type="ECO:0000313" key="7">
    <source>
        <dbReference type="EMBL" id="MCZ8515101.1"/>
    </source>
</evidence>
<feature type="transmembrane region" description="Helical" evidence="6">
    <location>
        <begin position="206"/>
        <end position="226"/>
    </location>
</feature>
<feature type="transmembrane region" description="Helical" evidence="6">
    <location>
        <begin position="84"/>
        <end position="103"/>
    </location>
</feature>
<proteinExistence type="predicted"/>
<evidence type="ECO:0000256" key="1">
    <source>
        <dbReference type="ARBA" id="ARBA00004651"/>
    </source>
</evidence>
<reference evidence="7 8" key="1">
    <citation type="submission" date="2022-12" db="EMBL/GenBank/DDBJ databases">
        <title>Draft genome sequence of Paenibacillus sp. dW9.</title>
        <authorList>
            <person name="Choi E.-W."/>
            <person name="Kim D.-U."/>
        </authorList>
    </citation>
    <scope>NUCLEOTIDE SEQUENCE [LARGE SCALE GENOMIC DNA]</scope>
    <source>
        <strain evidence="8">dW9</strain>
    </source>
</reference>
<keyword evidence="8" id="KW-1185">Reference proteome</keyword>
<feature type="transmembrane region" description="Helical" evidence="6">
    <location>
        <begin position="59"/>
        <end position="78"/>
    </location>
</feature>
<keyword evidence="2" id="KW-1003">Cell membrane</keyword>
<evidence type="ECO:0000256" key="6">
    <source>
        <dbReference type="SAM" id="Phobius"/>
    </source>
</evidence>
<feature type="transmembrane region" description="Helical" evidence="6">
    <location>
        <begin position="7"/>
        <end position="22"/>
    </location>
</feature>
<dbReference type="PANTHER" id="PTHR30482">
    <property type="entry name" value="HIGH-AFFINITY BRANCHED-CHAIN AMINO ACID TRANSPORT SYSTEM PERMEASE"/>
    <property type="match status" value="1"/>
</dbReference>
<dbReference type="RefSeq" id="WP_269883631.1">
    <property type="nucleotide sequence ID" value="NZ_JAQAGZ010000015.1"/>
</dbReference>
<feature type="transmembrane region" description="Helical" evidence="6">
    <location>
        <begin position="28"/>
        <end position="47"/>
    </location>
</feature>
<organism evidence="7 8">
    <name type="scientific">Paenibacillus gyeongsangnamensis</name>
    <dbReference type="NCBI Taxonomy" id="3388067"/>
    <lineage>
        <taxon>Bacteria</taxon>
        <taxon>Bacillati</taxon>
        <taxon>Bacillota</taxon>
        <taxon>Bacilli</taxon>
        <taxon>Bacillales</taxon>
        <taxon>Paenibacillaceae</taxon>
        <taxon>Paenibacillus</taxon>
    </lineage>
</organism>
<evidence type="ECO:0000256" key="4">
    <source>
        <dbReference type="ARBA" id="ARBA00022989"/>
    </source>
</evidence>
<feature type="transmembrane region" description="Helical" evidence="6">
    <location>
        <begin position="241"/>
        <end position="268"/>
    </location>
</feature>
<keyword evidence="5 6" id="KW-0472">Membrane</keyword>
<evidence type="ECO:0000256" key="5">
    <source>
        <dbReference type="ARBA" id="ARBA00023136"/>
    </source>
</evidence>
<dbReference type="EMBL" id="JAQAGZ010000015">
    <property type="protein sequence ID" value="MCZ8515101.1"/>
    <property type="molecule type" value="Genomic_DNA"/>
</dbReference>
<dbReference type="Proteomes" id="UP001527882">
    <property type="component" value="Unassembled WGS sequence"/>
</dbReference>
<dbReference type="Pfam" id="PF02653">
    <property type="entry name" value="BPD_transp_2"/>
    <property type="match status" value="1"/>
</dbReference>
<keyword evidence="3 6" id="KW-0812">Transmembrane</keyword>
<feature type="transmembrane region" description="Helical" evidence="6">
    <location>
        <begin position="110"/>
        <end position="128"/>
    </location>
</feature>
<dbReference type="InterPro" id="IPR001851">
    <property type="entry name" value="ABC_transp_permease"/>
</dbReference>
<evidence type="ECO:0000256" key="3">
    <source>
        <dbReference type="ARBA" id="ARBA00022692"/>
    </source>
</evidence>
<feature type="transmembrane region" description="Helical" evidence="6">
    <location>
        <begin position="280"/>
        <end position="306"/>
    </location>
</feature>
<dbReference type="CDD" id="cd06581">
    <property type="entry name" value="TM_PBP1_LivM_like"/>
    <property type="match status" value="1"/>
</dbReference>
<evidence type="ECO:0000313" key="8">
    <source>
        <dbReference type="Proteomes" id="UP001527882"/>
    </source>
</evidence>
<keyword evidence="4 6" id="KW-1133">Transmembrane helix</keyword>
<protein>
    <submittedName>
        <fullName evidence="7">Branched-chain amino acid ABC transporter permease</fullName>
    </submittedName>
</protein>
<sequence>MARRTSLMIVGTAVSIGLPWFMPNNYYVQVLVLAIIYIIAAMGLNFIYGFTGYISFAQAAFLGIGAYTTAILTVDYGWPPLLSWIAVIVVSAVFGILLGIPSLRLKGHYLAMATIGFTIVLQMILMNWNAVTHGAVGVNGIPSVQIGAWKADQPTSFYYVAMAAAGILFLFQRNILRSKLGRSFLAIREDEIAASSAGVNLTRTKVFAFVLSAVYGGLAGALYAQFSSYISPDTFSFDQSIVLFSMILIGGSGTLLGPVVGGVLLTFLPEWLRFIKEYYMAIYGLGIFFAVLFMPRGIVPVITHWLEGRRRVRNPSDTMHVVEASNKEGVV</sequence>